<comment type="caution">
    <text evidence="2">The sequence shown here is derived from an EMBL/GenBank/DDBJ whole genome shotgun (WGS) entry which is preliminary data.</text>
</comment>
<feature type="region of interest" description="Disordered" evidence="1">
    <location>
        <begin position="19"/>
        <end position="56"/>
    </location>
</feature>
<protein>
    <submittedName>
        <fullName evidence="2">Uncharacterized protein</fullName>
    </submittedName>
</protein>
<proteinExistence type="predicted"/>
<feature type="compositionally biased region" description="Basic and acidic residues" evidence="1">
    <location>
        <begin position="162"/>
        <end position="178"/>
    </location>
</feature>
<evidence type="ECO:0000256" key="1">
    <source>
        <dbReference type="SAM" id="MobiDB-lite"/>
    </source>
</evidence>
<sequence>MVSGLLLGAHERNLAMLRDPPIQDPSREREFVVPGRDGGGKKDRRGKPRTTMTRGSATWDGLGQKTTFIIYHILFHALFRRGVNSSREVDSPTSVHLRSLMEVSAPSSFRRLPLLIFGEEEEEKRESNYARPKWFEQFHATRPDISVATQERGRTENAGSRKRNEMREKNGQGKRKETGQSSSLSGQINHAAPLFTGSNDSLASLIRNQAAGANHAARVAGRAVHEEILHSARRYCNQRHCSL</sequence>
<evidence type="ECO:0000313" key="3">
    <source>
        <dbReference type="Proteomes" id="UP001586593"/>
    </source>
</evidence>
<dbReference type="EMBL" id="JAZHXJ010001207">
    <property type="protein sequence ID" value="KAL1845192.1"/>
    <property type="molecule type" value="Genomic_DNA"/>
</dbReference>
<accession>A0ABR3VU47</accession>
<gene>
    <name evidence="2" type="ORF">VTK73DRAFT_941</name>
</gene>
<keyword evidence="3" id="KW-1185">Reference proteome</keyword>
<reference evidence="2 3" key="1">
    <citation type="journal article" date="2024" name="Commun. Biol.">
        <title>Comparative genomic analysis of thermophilic fungi reveals convergent evolutionary adaptations and gene losses.</title>
        <authorList>
            <person name="Steindorff A.S."/>
            <person name="Aguilar-Pontes M.V."/>
            <person name="Robinson A.J."/>
            <person name="Andreopoulos B."/>
            <person name="LaButti K."/>
            <person name="Kuo A."/>
            <person name="Mondo S."/>
            <person name="Riley R."/>
            <person name="Otillar R."/>
            <person name="Haridas S."/>
            <person name="Lipzen A."/>
            <person name="Grimwood J."/>
            <person name="Schmutz J."/>
            <person name="Clum A."/>
            <person name="Reid I.D."/>
            <person name="Moisan M.C."/>
            <person name="Butler G."/>
            <person name="Nguyen T.T.M."/>
            <person name="Dewar K."/>
            <person name="Conant G."/>
            <person name="Drula E."/>
            <person name="Henrissat B."/>
            <person name="Hansel C."/>
            <person name="Singer S."/>
            <person name="Hutchinson M.I."/>
            <person name="de Vries R.P."/>
            <person name="Natvig D.O."/>
            <person name="Powell A.J."/>
            <person name="Tsang A."/>
            <person name="Grigoriev I.V."/>
        </authorList>
    </citation>
    <scope>NUCLEOTIDE SEQUENCE [LARGE SCALE GENOMIC DNA]</scope>
    <source>
        <strain evidence="2 3">ATCC 24622</strain>
    </source>
</reference>
<evidence type="ECO:0000313" key="2">
    <source>
        <dbReference type="EMBL" id="KAL1845192.1"/>
    </source>
</evidence>
<organism evidence="2 3">
    <name type="scientific">Phialemonium thermophilum</name>
    <dbReference type="NCBI Taxonomy" id="223376"/>
    <lineage>
        <taxon>Eukaryota</taxon>
        <taxon>Fungi</taxon>
        <taxon>Dikarya</taxon>
        <taxon>Ascomycota</taxon>
        <taxon>Pezizomycotina</taxon>
        <taxon>Sordariomycetes</taxon>
        <taxon>Sordariomycetidae</taxon>
        <taxon>Cephalothecales</taxon>
        <taxon>Cephalothecaceae</taxon>
        <taxon>Phialemonium</taxon>
    </lineage>
</organism>
<dbReference type="Proteomes" id="UP001586593">
    <property type="component" value="Unassembled WGS sequence"/>
</dbReference>
<name>A0ABR3VU47_9PEZI</name>
<feature type="region of interest" description="Disordered" evidence="1">
    <location>
        <begin position="141"/>
        <end position="185"/>
    </location>
</feature>